<dbReference type="OMA" id="WASIAMW"/>
<feature type="transmembrane region" description="Helical" evidence="1">
    <location>
        <begin position="142"/>
        <end position="164"/>
    </location>
</feature>
<keyword evidence="4" id="KW-1185">Reference proteome</keyword>
<keyword evidence="1" id="KW-1133">Transmembrane helix</keyword>
<feature type="transmembrane region" description="Helical" evidence="1">
    <location>
        <begin position="60"/>
        <end position="80"/>
    </location>
</feature>
<proteinExistence type="predicted"/>
<name>A0A813ED99_POLGL</name>
<feature type="transmembrane region" description="Helical" evidence="1">
    <location>
        <begin position="176"/>
        <end position="195"/>
    </location>
</feature>
<dbReference type="OrthoDB" id="425638at2759"/>
<evidence type="ECO:0000313" key="4">
    <source>
        <dbReference type="Proteomes" id="UP000654075"/>
    </source>
</evidence>
<gene>
    <name evidence="2" type="ORF">PGLA1383_LOCUS17482</name>
    <name evidence="3" type="ORF">PGLA2088_LOCUS49428</name>
</gene>
<dbReference type="EMBL" id="CAJNNW010037042">
    <property type="protein sequence ID" value="CAE8738991.1"/>
    <property type="molecule type" value="Genomic_DNA"/>
</dbReference>
<organism evidence="2 4">
    <name type="scientific">Polarella glacialis</name>
    <name type="common">Dinoflagellate</name>
    <dbReference type="NCBI Taxonomy" id="89957"/>
    <lineage>
        <taxon>Eukaryota</taxon>
        <taxon>Sar</taxon>
        <taxon>Alveolata</taxon>
        <taxon>Dinophyceae</taxon>
        <taxon>Suessiales</taxon>
        <taxon>Suessiaceae</taxon>
        <taxon>Polarella</taxon>
    </lineage>
</organism>
<feature type="transmembrane region" description="Helical" evidence="1">
    <location>
        <begin position="110"/>
        <end position="130"/>
    </location>
</feature>
<evidence type="ECO:0000256" key="1">
    <source>
        <dbReference type="SAM" id="Phobius"/>
    </source>
</evidence>
<reference evidence="2" key="1">
    <citation type="submission" date="2021-02" db="EMBL/GenBank/DDBJ databases">
        <authorList>
            <person name="Dougan E. K."/>
            <person name="Rhodes N."/>
            <person name="Thang M."/>
            <person name="Chan C."/>
        </authorList>
    </citation>
    <scope>NUCLEOTIDE SEQUENCE</scope>
</reference>
<evidence type="ECO:0000313" key="3">
    <source>
        <dbReference type="EMBL" id="CAE8738991.1"/>
    </source>
</evidence>
<protein>
    <submittedName>
        <fullName evidence="2">Uncharacterized protein</fullName>
    </submittedName>
</protein>
<dbReference type="EMBL" id="CAJNNV010010829">
    <property type="protein sequence ID" value="CAE8599111.1"/>
    <property type="molecule type" value="Genomic_DNA"/>
</dbReference>
<keyword evidence="1" id="KW-0812">Transmembrane</keyword>
<keyword evidence="1" id="KW-0472">Membrane</keyword>
<sequence length="359" mass="40266">MGGDKKGSEDRGLDLMLLFAPQAPEKPDDPDLVPLSEARAKEQPSPVAIAVMRHFGTEPFVPITMWAVWLCIAGFVAIQLGTYALTGDSFFGTITGGVVESLRLSTGVPMTWHMMTGSAMWTLGFVQIMLKNLRHGSLAWVHRLSGVMLLLLWFFVVGPTAAWLSLHVGVGNAGAQWAMMIFAVVGMDSTSWASYYMMRGLIVIRRRARGSASIDLHSRLMRMGLTLTMLILFQRPLQFIGICIRFFLQLLSYVFPTDSWLARGLQGFVHHALDHNVILSVTTMHPQALLFFVFDGPRSEIALILVGINPQDYDEMVEAFGSAEPYLLEKLFWRLRYLLFFLLRYHVTNGFTVDPVHKP</sequence>
<accession>A0A813ED99</accession>
<dbReference type="Proteomes" id="UP000626109">
    <property type="component" value="Unassembled WGS sequence"/>
</dbReference>
<dbReference type="Proteomes" id="UP000654075">
    <property type="component" value="Unassembled WGS sequence"/>
</dbReference>
<dbReference type="AlphaFoldDB" id="A0A813ED99"/>
<comment type="caution">
    <text evidence="2">The sequence shown here is derived from an EMBL/GenBank/DDBJ whole genome shotgun (WGS) entry which is preliminary data.</text>
</comment>
<evidence type="ECO:0000313" key="2">
    <source>
        <dbReference type="EMBL" id="CAE8599111.1"/>
    </source>
</evidence>